<comment type="cofactor">
    <cofactor evidence="1">
        <name>Mg(2+)</name>
        <dbReference type="ChEBI" id="CHEBI:18420"/>
    </cofactor>
</comment>
<gene>
    <name evidence="9" type="ORF">GCM10017653_08090</name>
</gene>
<organism evidence="9 10">
    <name type="scientific">Ancylobacter defluvii</name>
    <dbReference type="NCBI Taxonomy" id="1282440"/>
    <lineage>
        <taxon>Bacteria</taxon>
        <taxon>Pseudomonadati</taxon>
        <taxon>Pseudomonadota</taxon>
        <taxon>Alphaproteobacteria</taxon>
        <taxon>Hyphomicrobiales</taxon>
        <taxon>Xanthobacteraceae</taxon>
        <taxon>Ancylobacter</taxon>
    </lineage>
</organism>
<evidence type="ECO:0000256" key="2">
    <source>
        <dbReference type="ARBA" id="ARBA00022649"/>
    </source>
</evidence>
<keyword evidence="6" id="KW-0460">Magnesium</keyword>
<reference evidence="9" key="2">
    <citation type="submission" date="2023-01" db="EMBL/GenBank/DDBJ databases">
        <authorList>
            <person name="Sun Q."/>
            <person name="Evtushenko L."/>
        </authorList>
    </citation>
    <scope>NUCLEOTIDE SEQUENCE</scope>
    <source>
        <strain evidence="9">VKM B-2789</strain>
    </source>
</reference>
<dbReference type="GO" id="GO:0016787">
    <property type="term" value="F:hydrolase activity"/>
    <property type="evidence" value="ECO:0007669"/>
    <property type="project" value="UniProtKB-KW"/>
</dbReference>
<evidence type="ECO:0000256" key="4">
    <source>
        <dbReference type="ARBA" id="ARBA00022723"/>
    </source>
</evidence>
<proteinExistence type="inferred from homology"/>
<comment type="similarity">
    <text evidence="7">Belongs to the PINc/VapC protein family.</text>
</comment>
<keyword evidence="10" id="KW-1185">Reference proteome</keyword>
<dbReference type="PANTHER" id="PTHR33653">
    <property type="entry name" value="RIBONUCLEASE VAPC2"/>
    <property type="match status" value="1"/>
</dbReference>
<evidence type="ECO:0000256" key="3">
    <source>
        <dbReference type="ARBA" id="ARBA00022722"/>
    </source>
</evidence>
<evidence type="ECO:0000256" key="1">
    <source>
        <dbReference type="ARBA" id="ARBA00001946"/>
    </source>
</evidence>
<dbReference type="InterPro" id="IPR002716">
    <property type="entry name" value="PIN_dom"/>
</dbReference>
<dbReference type="SUPFAM" id="SSF88723">
    <property type="entry name" value="PIN domain-like"/>
    <property type="match status" value="1"/>
</dbReference>
<protein>
    <submittedName>
        <fullName evidence="9">DNA-binding protein</fullName>
    </submittedName>
</protein>
<dbReference type="InterPro" id="IPR050556">
    <property type="entry name" value="Type_II_TA_system_RNase"/>
</dbReference>
<reference evidence="9" key="1">
    <citation type="journal article" date="2014" name="Int. J. Syst. Evol. Microbiol.">
        <title>Complete genome sequence of Corynebacterium casei LMG S-19264T (=DSM 44701T), isolated from a smear-ripened cheese.</title>
        <authorList>
            <consortium name="US DOE Joint Genome Institute (JGI-PGF)"/>
            <person name="Walter F."/>
            <person name="Albersmeier A."/>
            <person name="Kalinowski J."/>
            <person name="Ruckert C."/>
        </authorList>
    </citation>
    <scope>NUCLEOTIDE SEQUENCE</scope>
    <source>
        <strain evidence="9">VKM B-2789</strain>
    </source>
</reference>
<evidence type="ECO:0000256" key="5">
    <source>
        <dbReference type="ARBA" id="ARBA00022801"/>
    </source>
</evidence>
<evidence type="ECO:0000256" key="6">
    <source>
        <dbReference type="ARBA" id="ARBA00022842"/>
    </source>
</evidence>
<comment type="caution">
    <text evidence="9">The sequence shown here is derived from an EMBL/GenBank/DDBJ whole genome shotgun (WGS) entry which is preliminary data.</text>
</comment>
<keyword evidence="2" id="KW-1277">Toxin-antitoxin system</keyword>
<dbReference type="EMBL" id="BSFM01000004">
    <property type="protein sequence ID" value="GLK82740.1"/>
    <property type="molecule type" value="Genomic_DNA"/>
</dbReference>
<dbReference type="GO" id="GO:0046872">
    <property type="term" value="F:metal ion binding"/>
    <property type="evidence" value="ECO:0007669"/>
    <property type="project" value="UniProtKB-KW"/>
</dbReference>
<dbReference type="Proteomes" id="UP001143330">
    <property type="component" value="Unassembled WGS sequence"/>
</dbReference>
<dbReference type="Pfam" id="PF01850">
    <property type="entry name" value="PIN"/>
    <property type="match status" value="1"/>
</dbReference>
<dbReference type="GO" id="GO:0003677">
    <property type="term" value="F:DNA binding"/>
    <property type="evidence" value="ECO:0007669"/>
    <property type="project" value="UniProtKB-KW"/>
</dbReference>
<keyword evidence="5" id="KW-0378">Hydrolase</keyword>
<keyword evidence="9" id="KW-0238">DNA-binding</keyword>
<feature type="domain" description="PIN" evidence="8">
    <location>
        <begin position="3"/>
        <end position="117"/>
    </location>
</feature>
<sequence length="136" mass="15001">MTLVDTNVLLDLVTDDPHWADWSVAQLETASLRGPLLINDVVYAELSVRYERIEDIEAVLTETGIDIVPMPRPALFLAGKVFAQYRKAGGTRTGVLPDFFIGAHAAVSELPLLTRDSGRYGRYFPSLVLITPDARS</sequence>
<name>A0A9W6JRZ1_9HYPH</name>
<dbReference type="Gene3D" id="3.40.50.1010">
    <property type="entry name" value="5'-nuclease"/>
    <property type="match status" value="1"/>
</dbReference>
<evidence type="ECO:0000256" key="7">
    <source>
        <dbReference type="ARBA" id="ARBA00038093"/>
    </source>
</evidence>
<dbReference type="InterPro" id="IPR029060">
    <property type="entry name" value="PIN-like_dom_sf"/>
</dbReference>
<accession>A0A9W6JRZ1</accession>
<dbReference type="GO" id="GO:0004518">
    <property type="term" value="F:nuclease activity"/>
    <property type="evidence" value="ECO:0007669"/>
    <property type="project" value="UniProtKB-KW"/>
</dbReference>
<dbReference type="AlphaFoldDB" id="A0A9W6JRZ1"/>
<dbReference type="PANTHER" id="PTHR33653:SF1">
    <property type="entry name" value="RIBONUCLEASE VAPC2"/>
    <property type="match status" value="1"/>
</dbReference>
<evidence type="ECO:0000259" key="8">
    <source>
        <dbReference type="Pfam" id="PF01850"/>
    </source>
</evidence>
<evidence type="ECO:0000313" key="10">
    <source>
        <dbReference type="Proteomes" id="UP001143330"/>
    </source>
</evidence>
<dbReference type="RefSeq" id="WP_213366192.1">
    <property type="nucleotide sequence ID" value="NZ_BSFM01000004.1"/>
</dbReference>
<keyword evidence="4" id="KW-0479">Metal-binding</keyword>
<keyword evidence="3" id="KW-0540">Nuclease</keyword>
<evidence type="ECO:0000313" key="9">
    <source>
        <dbReference type="EMBL" id="GLK82740.1"/>
    </source>
</evidence>